<dbReference type="Pfam" id="PF12937">
    <property type="entry name" value="F-box-like"/>
    <property type="match status" value="1"/>
</dbReference>
<evidence type="ECO:0000313" key="3">
    <source>
        <dbReference type="EMBL" id="EDO16628.1"/>
    </source>
</evidence>
<dbReference type="EMBL" id="DS480420">
    <property type="protein sequence ID" value="EDO16628.1"/>
    <property type="molecule type" value="Genomic_DNA"/>
</dbReference>
<dbReference type="PROSITE" id="PS50181">
    <property type="entry name" value="FBOX"/>
    <property type="match status" value="1"/>
</dbReference>
<dbReference type="PhylomeDB" id="A7TM61"/>
<dbReference type="RefSeq" id="XP_001644486.1">
    <property type="nucleotide sequence ID" value="XM_001644436.1"/>
</dbReference>
<proteinExistence type="predicted"/>
<dbReference type="KEGG" id="vpo:Kpol_529p8"/>
<feature type="compositionally biased region" description="Polar residues" evidence="1">
    <location>
        <begin position="210"/>
        <end position="233"/>
    </location>
</feature>
<dbReference type="SUPFAM" id="SSF81383">
    <property type="entry name" value="F-box domain"/>
    <property type="match status" value="1"/>
</dbReference>
<dbReference type="InParanoid" id="A7TM61"/>
<dbReference type="SMART" id="SM00256">
    <property type="entry name" value="FBOX"/>
    <property type="match status" value="1"/>
</dbReference>
<dbReference type="HOGENOM" id="CLU_720016_0_0_1"/>
<evidence type="ECO:0000313" key="4">
    <source>
        <dbReference type="Proteomes" id="UP000000267"/>
    </source>
</evidence>
<evidence type="ECO:0000256" key="1">
    <source>
        <dbReference type="SAM" id="MobiDB-lite"/>
    </source>
</evidence>
<dbReference type="Gene3D" id="1.20.1280.50">
    <property type="match status" value="1"/>
</dbReference>
<name>A7TM61_VANPO</name>
<accession>A7TM61</accession>
<dbReference type="InterPro" id="IPR036047">
    <property type="entry name" value="F-box-like_dom_sf"/>
</dbReference>
<evidence type="ECO:0000259" key="2">
    <source>
        <dbReference type="PROSITE" id="PS50181"/>
    </source>
</evidence>
<gene>
    <name evidence="3" type="ORF">Kpol_529p8</name>
</gene>
<dbReference type="OMA" id="EIERHYP"/>
<dbReference type="GeneID" id="5544786"/>
<feature type="region of interest" description="Disordered" evidence="1">
    <location>
        <begin position="199"/>
        <end position="233"/>
    </location>
</feature>
<dbReference type="AlphaFoldDB" id="A7TM61"/>
<dbReference type="eggNOG" id="ENOG502S5PF">
    <property type="taxonomic scope" value="Eukaryota"/>
</dbReference>
<protein>
    <recommendedName>
        <fullName evidence="2">F-box domain-containing protein</fullName>
    </recommendedName>
</protein>
<sequence>MGTELVISKKYSLIDLPLNILFQILSDLDLYELQNVSKTCKILRSLANESYIYRINSRDNNSQSNKLTKKMAIDVFNILNNSRIAIQQLNLNHNISLIESIRAIQKKYNLDHNPIHLQIKETINKIISKNTEIDNINENYMHNNNDNNNSNNSSDSDSNNNSNNIKLIKPMTPEVSPYIEILQGFEKFALENRDNEIIDEESDNKDEGTPGQSNTSNISQDIESDYSKSPTSSLFSDVTVKLSQNTSIITSIDDIEHSTDTEQHLRSKKSLSQLRSSMKVKDKTALFEMMSNEESIVFDNILTNYNIDLDIVENLPRTNTPTAPSGTKRNISQGYLDVLTRSNDQIDKSYLSKASDTNKINERHLRRKLKAIIKDNNKISYENI</sequence>
<dbReference type="InterPro" id="IPR001810">
    <property type="entry name" value="F-box_dom"/>
</dbReference>
<feature type="compositionally biased region" description="Low complexity" evidence="1">
    <location>
        <begin position="143"/>
        <end position="164"/>
    </location>
</feature>
<organism evidence="4">
    <name type="scientific">Vanderwaltozyma polyspora (strain ATCC 22028 / DSM 70294 / BCRC 21397 / CBS 2163 / NBRC 10782 / NRRL Y-8283 / UCD 57-17)</name>
    <name type="common">Kluyveromyces polysporus</name>
    <dbReference type="NCBI Taxonomy" id="436907"/>
    <lineage>
        <taxon>Eukaryota</taxon>
        <taxon>Fungi</taxon>
        <taxon>Dikarya</taxon>
        <taxon>Ascomycota</taxon>
        <taxon>Saccharomycotina</taxon>
        <taxon>Saccharomycetes</taxon>
        <taxon>Saccharomycetales</taxon>
        <taxon>Saccharomycetaceae</taxon>
        <taxon>Vanderwaltozyma</taxon>
    </lineage>
</organism>
<feature type="region of interest" description="Disordered" evidence="1">
    <location>
        <begin position="137"/>
        <end position="169"/>
    </location>
</feature>
<keyword evidence="4" id="KW-1185">Reference proteome</keyword>
<dbReference type="OrthoDB" id="3219396at2759"/>
<dbReference type="Proteomes" id="UP000000267">
    <property type="component" value="Unassembled WGS sequence"/>
</dbReference>
<reference evidence="3 4" key="1">
    <citation type="journal article" date="2007" name="Proc. Natl. Acad. Sci. U.S.A.">
        <title>Independent sorting-out of thousands of duplicated gene pairs in two yeast species descended from a whole-genome duplication.</title>
        <authorList>
            <person name="Scannell D.R."/>
            <person name="Frank A.C."/>
            <person name="Conant G.C."/>
            <person name="Byrne K.P."/>
            <person name="Woolfit M."/>
            <person name="Wolfe K.H."/>
        </authorList>
    </citation>
    <scope>NUCLEOTIDE SEQUENCE [LARGE SCALE GENOMIC DNA]</scope>
    <source>
        <strain evidence="4">ATCC 22028 / DSM 70294 / BCRC 21397 / CBS 2163 / NBRC 10782 / NRRL Y-8283 / UCD 57-17</strain>
    </source>
</reference>
<dbReference type="FunCoup" id="A7TM61">
    <property type="interactions" value="97"/>
</dbReference>
<feature type="domain" description="F-box" evidence="2">
    <location>
        <begin position="10"/>
        <end position="56"/>
    </location>
</feature>